<keyword evidence="6 7" id="KW-0472">Membrane</keyword>
<evidence type="ECO:0000256" key="3">
    <source>
        <dbReference type="ARBA" id="ARBA00022692"/>
    </source>
</evidence>
<proteinExistence type="predicted"/>
<name>A0A1I2G7E8_9ACTN</name>
<dbReference type="Pfam" id="PF05231">
    <property type="entry name" value="MASE1"/>
    <property type="match status" value="1"/>
</dbReference>
<feature type="transmembrane region" description="Helical" evidence="7">
    <location>
        <begin position="34"/>
        <end position="54"/>
    </location>
</feature>
<accession>A0A1I2G7E8</accession>
<dbReference type="RefSeq" id="WP_177319764.1">
    <property type="nucleotide sequence ID" value="NZ_BOMT01000023.1"/>
</dbReference>
<dbReference type="Proteomes" id="UP000199645">
    <property type="component" value="Unassembled WGS sequence"/>
</dbReference>
<dbReference type="SMART" id="SM00065">
    <property type="entry name" value="GAF"/>
    <property type="match status" value="1"/>
</dbReference>
<dbReference type="AlphaFoldDB" id="A0A1I2G7E8"/>
<reference evidence="10 11" key="1">
    <citation type="submission" date="2016-10" db="EMBL/GenBank/DDBJ databases">
        <authorList>
            <person name="de Groot N.N."/>
        </authorList>
    </citation>
    <scope>NUCLEOTIDE SEQUENCE [LARGE SCALE GENOMIC DNA]</scope>
    <source>
        <strain evidence="10 11">DSM 43019</strain>
    </source>
</reference>
<dbReference type="GO" id="GO:0005886">
    <property type="term" value="C:plasma membrane"/>
    <property type="evidence" value="ECO:0007669"/>
    <property type="project" value="UniProtKB-SubCell"/>
</dbReference>
<evidence type="ECO:0000313" key="11">
    <source>
        <dbReference type="Proteomes" id="UP000199645"/>
    </source>
</evidence>
<feature type="transmembrane region" description="Helical" evidence="7">
    <location>
        <begin position="118"/>
        <end position="142"/>
    </location>
</feature>
<dbReference type="SMART" id="SM00331">
    <property type="entry name" value="PP2C_SIG"/>
    <property type="match status" value="1"/>
</dbReference>
<evidence type="ECO:0000256" key="7">
    <source>
        <dbReference type="SAM" id="Phobius"/>
    </source>
</evidence>
<keyword evidence="11" id="KW-1185">Reference proteome</keyword>
<keyword evidence="5 7" id="KW-1133">Transmembrane helix</keyword>
<dbReference type="PANTHER" id="PTHR43156">
    <property type="entry name" value="STAGE II SPORULATION PROTEIN E-RELATED"/>
    <property type="match status" value="1"/>
</dbReference>
<feature type="domain" description="PPM-type phosphatase" evidence="9">
    <location>
        <begin position="485"/>
        <end position="698"/>
    </location>
</feature>
<gene>
    <name evidence="10" type="ORF">SAMN05421541_106248</name>
</gene>
<dbReference type="InterPro" id="IPR036457">
    <property type="entry name" value="PPM-type-like_dom_sf"/>
</dbReference>
<feature type="transmembrane region" description="Helical" evidence="7">
    <location>
        <begin position="208"/>
        <end position="241"/>
    </location>
</feature>
<evidence type="ECO:0000256" key="1">
    <source>
        <dbReference type="ARBA" id="ARBA00004651"/>
    </source>
</evidence>
<evidence type="ECO:0000259" key="8">
    <source>
        <dbReference type="SMART" id="SM00065"/>
    </source>
</evidence>
<evidence type="ECO:0000313" key="10">
    <source>
        <dbReference type="EMBL" id="SFF12920.1"/>
    </source>
</evidence>
<dbReference type="Pfam" id="PF13185">
    <property type="entry name" value="GAF_2"/>
    <property type="match status" value="1"/>
</dbReference>
<evidence type="ECO:0000256" key="2">
    <source>
        <dbReference type="ARBA" id="ARBA00022475"/>
    </source>
</evidence>
<dbReference type="InterPro" id="IPR003018">
    <property type="entry name" value="GAF"/>
</dbReference>
<dbReference type="PANTHER" id="PTHR43156:SF2">
    <property type="entry name" value="STAGE II SPORULATION PROTEIN E"/>
    <property type="match status" value="1"/>
</dbReference>
<keyword evidence="3 7" id="KW-0812">Transmembrane</keyword>
<dbReference type="InterPro" id="IPR001932">
    <property type="entry name" value="PPM-type_phosphatase-like_dom"/>
</dbReference>
<feature type="transmembrane region" description="Helical" evidence="7">
    <location>
        <begin position="154"/>
        <end position="176"/>
    </location>
</feature>
<dbReference type="InterPro" id="IPR029016">
    <property type="entry name" value="GAF-like_dom_sf"/>
</dbReference>
<dbReference type="Gene3D" id="3.30.450.40">
    <property type="match status" value="1"/>
</dbReference>
<feature type="transmembrane region" description="Helical" evidence="7">
    <location>
        <begin position="183"/>
        <end position="202"/>
    </location>
</feature>
<dbReference type="InterPro" id="IPR007895">
    <property type="entry name" value="MASE1"/>
</dbReference>
<evidence type="ECO:0000256" key="5">
    <source>
        <dbReference type="ARBA" id="ARBA00022989"/>
    </source>
</evidence>
<dbReference type="Gene3D" id="3.60.40.10">
    <property type="entry name" value="PPM-type phosphatase domain"/>
    <property type="match status" value="1"/>
</dbReference>
<dbReference type="GO" id="GO:0016791">
    <property type="term" value="F:phosphatase activity"/>
    <property type="evidence" value="ECO:0007669"/>
    <property type="project" value="TreeGrafter"/>
</dbReference>
<evidence type="ECO:0000256" key="6">
    <source>
        <dbReference type="ARBA" id="ARBA00023136"/>
    </source>
</evidence>
<feature type="transmembrane region" description="Helical" evidence="7">
    <location>
        <begin position="262"/>
        <end position="283"/>
    </location>
</feature>
<evidence type="ECO:0000259" key="9">
    <source>
        <dbReference type="SMART" id="SM00331"/>
    </source>
</evidence>
<keyword evidence="4" id="KW-0378">Hydrolase</keyword>
<dbReference type="SUPFAM" id="SSF55781">
    <property type="entry name" value="GAF domain-like"/>
    <property type="match status" value="1"/>
</dbReference>
<organism evidence="10 11">
    <name type="scientific">Actinoplanes philippinensis</name>
    <dbReference type="NCBI Taxonomy" id="35752"/>
    <lineage>
        <taxon>Bacteria</taxon>
        <taxon>Bacillati</taxon>
        <taxon>Actinomycetota</taxon>
        <taxon>Actinomycetes</taxon>
        <taxon>Micromonosporales</taxon>
        <taxon>Micromonosporaceae</taxon>
        <taxon>Actinoplanes</taxon>
    </lineage>
</organism>
<evidence type="ECO:0000256" key="4">
    <source>
        <dbReference type="ARBA" id="ARBA00022801"/>
    </source>
</evidence>
<dbReference type="STRING" id="35752.SAMN05421541_106248"/>
<feature type="domain" description="GAF" evidence="8">
    <location>
        <begin position="313"/>
        <end position="467"/>
    </location>
</feature>
<dbReference type="Pfam" id="PF07228">
    <property type="entry name" value="SpoIIE"/>
    <property type="match status" value="1"/>
</dbReference>
<comment type="subcellular location">
    <subcellularLocation>
        <location evidence="1">Cell membrane</location>
        <topology evidence="1">Multi-pass membrane protein</topology>
    </subcellularLocation>
</comment>
<dbReference type="InterPro" id="IPR052016">
    <property type="entry name" value="Bact_Sigma-Reg"/>
</dbReference>
<keyword evidence="2" id="KW-1003">Cell membrane</keyword>
<sequence length="719" mass="75304">MSAAVRSWRLVPVLVAVAVAYVAGASLAFVGFGAPSMVVLFLPAGVTLAALVLNPLRRWPWILLVVAGAELAVDVSHGMPVRWACGFALANTVEPVVGAVLLRRVVPGRVDLLRRRHVLAFLLCCVVGGPLAGAVVGATSIAVNMGRSWWPSFVSFWTGDATGVLVVGGCVLAWWLGDGRPPVRRSVAVVGLAVAVTGAGFWPQERPVFYLPLVVLFGLAFTQPFAVTLTAGAVTTVVANLMTNTGHGPWAALDTQDQWRALTLQAFLATMVLGAWGLSLGVAERDRARSDTTVERRARLRLHALQVLTRDLSRAVTSEAIAEAVVRDGIGLLADHGSAAVVSPDGAEILVWASSDLPVDLVRRYRRVPLGAATPHTDAVRSGRPVVFQSQEELVGAYPALAEHYRLSGISSSVCMPIRDGGETLGSLAFSFESPGRVEDDVLATAAALATLCGQALRRARAYEQERDAAQQLQRALLPPVADGLPGVSFGAGYRPADVGHQVGGDWYDMFALPGGRAGFAVGDVVGHQVTAAAAMARLQSALRIVAQDADGPARVLERLDGASALIADSMMTTVGFGDYQPATGVLRYACAGHPPPLLVTAGGARFLWEGRSMPLGVGESRWCQGEVVVAEPAVLVWYTDGLVERRGEAVGDAMRRLAEEAGRCGPADAQGLCDRLMGHMVGAGALTDDTAVMCIRFVPVDAAGGVGPVPGPAVRPGP</sequence>
<dbReference type="EMBL" id="FONV01000006">
    <property type="protein sequence ID" value="SFF12920.1"/>
    <property type="molecule type" value="Genomic_DNA"/>
</dbReference>
<protein>
    <submittedName>
        <fullName evidence="10">Serine phosphatase RsbU, regulator of sigma subunit</fullName>
    </submittedName>
</protein>